<organism evidence="2 4">
    <name type="scientific">Kordia algicida OT-1</name>
    <dbReference type="NCBI Taxonomy" id="391587"/>
    <lineage>
        <taxon>Bacteria</taxon>
        <taxon>Pseudomonadati</taxon>
        <taxon>Bacteroidota</taxon>
        <taxon>Flavobacteriia</taxon>
        <taxon>Flavobacteriales</taxon>
        <taxon>Flavobacteriaceae</taxon>
        <taxon>Kordia</taxon>
    </lineage>
</organism>
<dbReference type="EMBL" id="ABIB01000030">
    <property type="protein sequence ID" value="EDP94102.1"/>
    <property type="molecule type" value="Genomic_DNA"/>
</dbReference>
<dbReference type="eggNOG" id="COG3279">
    <property type="taxonomic scope" value="Bacteria"/>
</dbReference>
<dbReference type="HOGENOM" id="CLU_2000877_0_0_10"/>
<dbReference type="STRING" id="391587.KAOT1_00015"/>
<protein>
    <recommendedName>
        <fullName evidence="1">HTH LytTR-type domain-containing protein</fullName>
    </recommendedName>
</protein>
<evidence type="ECO:0000259" key="1">
    <source>
        <dbReference type="PROSITE" id="PS50930"/>
    </source>
</evidence>
<evidence type="ECO:0000313" key="2">
    <source>
        <dbReference type="EMBL" id="EDP94102.1"/>
    </source>
</evidence>
<dbReference type="Proteomes" id="UP000002945">
    <property type="component" value="Unassembled WGS sequence"/>
</dbReference>
<reference evidence="2 4" key="2">
    <citation type="journal article" date="2011" name="J. Bacteriol.">
        <title>Genome sequence of the algicidal bacterium Kordia algicida OT-1.</title>
        <authorList>
            <person name="Lee H.S."/>
            <person name="Kang S.G."/>
            <person name="Kwon K.K."/>
            <person name="Lee J.H."/>
            <person name="Kim S.J."/>
        </authorList>
    </citation>
    <scope>NUCLEOTIDE SEQUENCE [LARGE SCALE GENOMIC DNA]</scope>
    <source>
        <strain evidence="2 4">OT-1</strain>
    </source>
</reference>
<accession>A9CUH3</accession>
<evidence type="ECO:0000313" key="4">
    <source>
        <dbReference type="Proteomes" id="UP000002945"/>
    </source>
</evidence>
<feature type="domain" description="HTH LytTR-type" evidence="1">
    <location>
        <begin position="36"/>
        <end position="123"/>
    </location>
</feature>
<dbReference type="SMART" id="SM00850">
    <property type="entry name" value="LytTR"/>
    <property type="match status" value="1"/>
</dbReference>
<dbReference type="Pfam" id="PF04397">
    <property type="entry name" value="LytTR"/>
    <property type="match status" value="1"/>
</dbReference>
<dbReference type="GO" id="GO:0003677">
    <property type="term" value="F:DNA binding"/>
    <property type="evidence" value="ECO:0007669"/>
    <property type="project" value="InterPro"/>
</dbReference>
<dbReference type="RefSeq" id="WP_007092587.1">
    <property type="nucleotide sequence ID" value="NZ_CP142125.1"/>
</dbReference>
<dbReference type="Gene3D" id="2.40.50.1020">
    <property type="entry name" value="LytTr DNA-binding domain"/>
    <property type="match status" value="1"/>
</dbReference>
<dbReference type="EMBL" id="ABIB01000002">
    <property type="protein sequence ID" value="EDP97307.1"/>
    <property type="molecule type" value="Genomic_DNA"/>
</dbReference>
<reference evidence="2" key="1">
    <citation type="submission" date="2007-10" db="EMBL/GenBank/DDBJ databases">
        <authorList>
            <person name="Kim S.-J."/>
            <person name="Ferriera S."/>
            <person name="Johnson J."/>
            <person name="Kravitz S."/>
            <person name="Beeson K."/>
            <person name="Sutton G."/>
            <person name="Rogers Y.-H."/>
            <person name="Friedman R."/>
            <person name="Frazier M."/>
            <person name="Venter J.C."/>
        </authorList>
    </citation>
    <scope>NUCLEOTIDE SEQUENCE</scope>
    <source>
        <strain evidence="2">OT-1</strain>
    </source>
</reference>
<dbReference type="InterPro" id="IPR007492">
    <property type="entry name" value="LytTR_DNA-bd_dom"/>
</dbReference>
<dbReference type="OrthoDB" id="1430683at2"/>
<sequence>MKIKRETKSYRQGVLNSDKHIRLGAKHKGAYILKENINYIEANECYTWFHLINGKRFLSCKPIGYYEDELSGNGFLRIHRSYLINLSNLKLYERKYRLVHLKGEITLPVSYRKNNTFSKYLQSA</sequence>
<gene>
    <name evidence="2" type="ORF">KAOT1_00015</name>
    <name evidence="3" type="ORF">KAOT1_19132</name>
</gene>
<comment type="caution">
    <text evidence="2">The sequence shown here is derived from an EMBL/GenBank/DDBJ whole genome shotgun (WGS) entry which is preliminary data.</text>
</comment>
<dbReference type="AlphaFoldDB" id="A9CUH3"/>
<keyword evidence="4" id="KW-1185">Reference proteome</keyword>
<evidence type="ECO:0000313" key="3">
    <source>
        <dbReference type="EMBL" id="EDP97307.1"/>
    </source>
</evidence>
<proteinExistence type="predicted"/>
<name>A9CUH3_9FLAO</name>
<dbReference type="PROSITE" id="PS50930">
    <property type="entry name" value="HTH_LYTTR"/>
    <property type="match status" value="1"/>
</dbReference>